<dbReference type="RefSeq" id="WP_110076113.1">
    <property type="nucleotide sequence ID" value="NZ_QGTT01000009.1"/>
</dbReference>
<gene>
    <name evidence="9" type="ORF">DET45_10916</name>
</gene>
<evidence type="ECO:0000256" key="6">
    <source>
        <dbReference type="ARBA" id="ARBA00022888"/>
    </source>
</evidence>
<dbReference type="EMBL" id="QGTT01000009">
    <property type="protein sequence ID" value="PWW12122.1"/>
    <property type="molecule type" value="Genomic_DNA"/>
</dbReference>
<keyword evidence="3" id="KW-0028">Amino-acid biosynthesis</keyword>
<evidence type="ECO:0000313" key="10">
    <source>
        <dbReference type="Proteomes" id="UP000246964"/>
    </source>
</evidence>
<dbReference type="PIRSF" id="PIRSF001555">
    <property type="entry name" value="Asp_ammon_ligase"/>
    <property type="match status" value="1"/>
</dbReference>
<dbReference type="PROSITE" id="PS50862">
    <property type="entry name" value="AA_TRNA_LIGASE_II"/>
    <property type="match status" value="1"/>
</dbReference>
<keyword evidence="2 9" id="KW-0436">Ligase</keyword>
<name>A0A317Q662_9GAMM</name>
<reference evidence="9 10" key="1">
    <citation type="submission" date="2018-05" db="EMBL/GenBank/DDBJ databases">
        <title>Freshwater and sediment microbial communities from various areas in North America, analyzing microbe dynamics in response to fracking.</title>
        <authorList>
            <person name="Lamendella R."/>
        </authorList>
    </citation>
    <scope>NUCLEOTIDE SEQUENCE [LARGE SCALE GENOMIC DNA]</scope>
    <source>
        <strain evidence="9 10">125B1</strain>
    </source>
</reference>
<organism evidence="9 10">
    <name type="scientific">Pseudidiomarina maritima</name>
    <dbReference type="NCBI Taxonomy" id="519453"/>
    <lineage>
        <taxon>Bacteria</taxon>
        <taxon>Pseudomonadati</taxon>
        <taxon>Pseudomonadota</taxon>
        <taxon>Gammaproteobacteria</taxon>
        <taxon>Alteromonadales</taxon>
        <taxon>Idiomarinaceae</taxon>
        <taxon>Pseudidiomarina</taxon>
    </lineage>
</organism>
<dbReference type="EC" id="6.3.1.1" evidence="7"/>
<keyword evidence="4" id="KW-0547">Nucleotide-binding</keyword>
<evidence type="ECO:0000313" key="9">
    <source>
        <dbReference type="EMBL" id="PWW12122.1"/>
    </source>
</evidence>
<comment type="caution">
    <text evidence="9">The sequence shown here is derived from an EMBL/GenBank/DDBJ whole genome shotgun (WGS) entry which is preliminary data.</text>
</comment>
<dbReference type="Gene3D" id="3.30.930.10">
    <property type="entry name" value="Bira Bifunctional Protein, Domain 2"/>
    <property type="match status" value="1"/>
</dbReference>
<keyword evidence="1" id="KW-0963">Cytoplasm</keyword>
<protein>
    <recommendedName>
        <fullName evidence="7">Aspartate--ammonia ligase</fullName>
        <ecNumber evidence="7">6.3.1.1</ecNumber>
    </recommendedName>
</protein>
<evidence type="ECO:0000256" key="5">
    <source>
        <dbReference type="ARBA" id="ARBA00022840"/>
    </source>
</evidence>
<dbReference type="OrthoDB" id="3185462at2"/>
<evidence type="ECO:0000256" key="2">
    <source>
        <dbReference type="ARBA" id="ARBA00022598"/>
    </source>
</evidence>
<keyword evidence="6" id="KW-0061">Asparagine biosynthesis</keyword>
<dbReference type="PANTHER" id="PTHR30073">
    <property type="entry name" value="ASPARTATE--AMMONIA LIGASE"/>
    <property type="match status" value="1"/>
</dbReference>
<dbReference type="GO" id="GO:0005524">
    <property type="term" value="F:ATP binding"/>
    <property type="evidence" value="ECO:0007669"/>
    <property type="project" value="UniProtKB-KW"/>
</dbReference>
<accession>A0A317Q662</accession>
<dbReference type="PANTHER" id="PTHR30073:SF5">
    <property type="entry name" value="ASPARTATE--AMMONIA LIGASE"/>
    <property type="match status" value="1"/>
</dbReference>
<feature type="domain" description="Aminoacyl-transfer RNA synthetases class-II family profile" evidence="8">
    <location>
        <begin position="16"/>
        <end position="322"/>
    </location>
</feature>
<evidence type="ECO:0000256" key="1">
    <source>
        <dbReference type="ARBA" id="ARBA00022490"/>
    </source>
</evidence>
<evidence type="ECO:0000256" key="3">
    <source>
        <dbReference type="ARBA" id="ARBA00022605"/>
    </source>
</evidence>
<dbReference type="NCBIfam" id="TIGR00669">
    <property type="entry name" value="asnA"/>
    <property type="match status" value="1"/>
</dbReference>
<dbReference type="Proteomes" id="UP000246964">
    <property type="component" value="Unassembled WGS sequence"/>
</dbReference>
<sequence>MTGYSEQLKLQQQIAELYASITTALAQSLSLTEVQAPLMVASSSGLQDNLSGIEQPVRVFVKAQQQDYEVVHSLAKWKRSVLALLECPVGTGILADMKALRPDEEALTARHSVLVEQWDWEQVILPQQRCVAYLQECVQHIYQVLRKAHQAFAPNPISLPEQVTFIHAEQLRQAYPQLTPKARERAITQQHQVVFIMGIGTTLGDGSQHDKRAPDYDDWSTVAKDSQGLAGLNGDLLVWHPQLDDALELSSMGIRVDASALQQQLSLHSCEEYAQQAWHQQLLQGALPLSIGGGIGRSRVAMWILQQHHISAVQAPAIELLPLCGTQAA</sequence>
<proteinExistence type="predicted"/>
<dbReference type="SUPFAM" id="SSF55681">
    <property type="entry name" value="Class II aaRS and biotin synthetases"/>
    <property type="match status" value="1"/>
</dbReference>
<dbReference type="Pfam" id="PF03590">
    <property type="entry name" value="AsnA"/>
    <property type="match status" value="1"/>
</dbReference>
<dbReference type="GO" id="GO:0005829">
    <property type="term" value="C:cytosol"/>
    <property type="evidence" value="ECO:0007669"/>
    <property type="project" value="TreeGrafter"/>
</dbReference>
<dbReference type="InterPro" id="IPR004618">
    <property type="entry name" value="AsnA"/>
</dbReference>
<dbReference type="InterPro" id="IPR006195">
    <property type="entry name" value="aa-tRNA-synth_II"/>
</dbReference>
<dbReference type="InterPro" id="IPR045864">
    <property type="entry name" value="aa-tRNA-synth_II/BPL/LPL"/>
</dbReference>
<dbReference type="GO" id="GO:0004071">
    <property type="term" value="F:aspartate-ammonia ligase activity"/>
    <property type="evidence" value="ECO:0007669"/>
    <property type="project" value="UniProtKB-UniRule"/>
</dbReference>
<dbReference type="GO" id="GO:0006529">
    <property type="term" value="P:asparagine biosynthetic process"/>
    <property type="evidence" value="ECO:0007669"/>
    <property type="project" value="UniProtKB-UniRule"/>
</dbReference>
<evidence type="ECO:0000259" key="8">
    <source>
        <dbReference type="PROSITE" id="PS50862"/>
    </source>
</evidence>
<keyword evidence="5" id="KW-0067">ATP-binding</keyword>
<evidence type="ECO:0000256" key="4">
    <source>
        <dbReference type="ARBA" id="ARBA00022741"/>
    </source>
</evidence>
<keyword evidence="10" id="KW-1185">Reference proteome</keyword>
<dbReference type="AlphaFoldDB" id="A0A317Q662"/>
<evidence type="ECO:0000256" key="7">
    <source>
        <dbReference type="NCBIfam" id="TIGR00669"/>
    </source>
</evidence>